<feature type="compositionally biased region" description="Basic and acidic residues" evidence="1">
    <location>
        <begin position="1"/>
        <end position="16"/>
    </location>
</feature>
<comment type="caution">
    <text evidence="2">The sequence shown here is derived from an EMBL/GenBank/DDBJ whole genome shotgun (WGS) entry which is preliminary data.</text>
</comment>
<dbReference type="GO" id="GO:0017178">
    <property type="term" value="F:diphthine-ammonia ligase activity"/>
    <property type="evidence" value="ECO:0007669"/>
    <property type="project" value="TreeGrafter"/>
</dbReference>
<dbReference type="InterPro" id="IPR035959">
    <property type="entry name" value="RutC-like_sf"/>
</dbReference>
<sequence length="192" mass="20945">MKEAVLNEQVAHKEDVNQSQEADGSCKERVTMHVQGISHWAPANIGPYSQAVKVGEVVSTSGQIALVPGSMRLAGSGARGQCALALRHIARVLRAAHPRAHIRSVVQVTLYQRFTNIFFSTPISKFYTIDKDEFSTATFILDIVKTLISTIRLTAGVLWTTSDCNPASFSVRPDTTGFPSIRPDPTGLIKPR</sequence>
<keyword evidence="3" id="KW-1185">Reference proteome</keyword>
<dbReference type="EMBL" id="LADJ01035171">
    <property type="protein sequence ID" value="KPJ21280.1"/>
    <property type="molecule type" value="Genomic_DNA"/>
</dbReference>
<dbReference type="PANTHER" id="PTHR12196">
    <property type="entry name" value="DOMAIN OF UNKNOWN FUNCTION 71 DUF71 -CONTAINING PROTEIN"/>
    <property type="match status" value="1"/>
</dbReference>
<dbReference type="InParanoid" id="A0A0N1PKJ8"/>
<name>A0A0N1PKJ8_PAPMA</name>
<organism evidence="2 3">
    <name type="scientific">Papilio machaon</name>
    <name type="common">Old World swallowtail butterfly</name>
    <dbReference type="NCBI Taxonomy" id="76193"/>
    <lineage>
        <taxon>Eukaryota</taxon>
        <taxon>Metazoa</taxon>
        <taxon>Ecdysozoa</taxon>
        <taxon>Arthropoda</taxon>
        <taxon>Hexapoda</taxon>
        <taxon>Insecta</taxon>
        <taxon>Pterygota</taxon>
        <taxon>Neoptera</taxon>
        <taxon>Endopterygota</taxon>
        <taxon>Lepidoptera</taxon>
        <taxon>Glossata</taxon>
        <taxon>Ditrysia</taxon>
        <taxon>Papilionoidea</taxon>
        <taxon>Papilionidae</taxon>
        <taxon>Papilioninae</taxon>
        <taxon>Papilio</taxon>
    </lineage>
</organism>
<dbReference type="Proteomes" id="UP000053240">
    <property type="component" value="Unassembled WGS sequence"/>
</dbReference>
<dbReference type="Gene3D" id="3.30.1330.40">
    <property type="entry name" value="RutC-like"/>
    <property type="match status" value="1"/>
</dbReference>
<proteinExistence type="predicted"/>
<dbReference type="InterPro" id="IPR030662">
    <property type="entry name" value="DPH6/MJ0570"/>
</dbReference>
<evidence type="ECO:0000256" key="1">
    <source>
        <dbReference type="SAM" id="MobiDB-lite"/>
    </source>
</evidence>
<dbReference type="GO" id="GO:0017183">
    <property type="term" value="P:protein histidyl modification to diphthamide"/>
    <property type="evidence" value="ECO:0007669"/>
    <property type="project" value="TreeGrafter"/>
</dbReference>
<evidence type="ECO:0000313" key="2">
    <source>
        <dbReference type="EMBL" id="KPJ21280.1"/>
    </source>
</evidence>
<dbReference type="Pfam" id="PF01042">
    <property type="entry name" value="Ribonuc_L-PSP"/>
    <property type="match status" value="1"/>
</dbReference>
<evidence type="ECO:0000313" key="3">
    <source>
        <dbReference type="Proteomes" id="UP000053240"/>
    </source>
</evidence>
<protein>
    <submittedName>
        <fullName evidence="2">Meiotically up-regulated gene 71 protein</fullName>
    </submittedName>
</protein>
<gene>
    <name evidence="2" type="ORF">RR48_00542</name>
</gene>
<feature type="region of interest" description="Disordered" evidence="1">
    <location>
        <begin position="1"/>
        <end position="24"/>
    </location>
</feature>
<dbReference type="STRING" id="76193.A0A0N1PKJ8"/>
<dbReference type="PANTHER" id="PTHR12196:SF2">
    <property type="entry name" value="DIPHTHINE--AMMONIA LIGASE"/>
    <property type="match status" value="1"/>
</dbReference>
<accession>A0A0N1PKJ8</accession>
<dbReference type="SUPFAM" id="SSF55298">
    <property type="entry name" value="YjgF-like"/>
    <property type="match status" value="1"/>
</dbReference>
<dbReference type="AlphaFoldDB" id="A0A0N1PKJ8"/>
<dbReference type="InterPro" id="IPR006175">
    <property type="entry name" value="YjgF/YER057c/UK114"/>
</dbReference>
<reference evidence="2 3" key="1">
    <citation type="journal article" date="2015" name="Nat. Commun.">
        <title>Outbred genome sequencing and CRISPR/Cas9 gene editing in butterflies.</title>
        <authorList>
            <person name="Li X."/>
            <person name="Fan D."/>
            <person name="Zhang W."/>
            <person name="Liu G."/>
            <person name="Zhang L."/>
            <person name="Zhao L."/>
            <person name="Fang X."/>
            <person name="Chen L."/>
            <person name="Dong Y."/>
            <person name="Chen Y."/>
            <person name="Ding Y."/>
            <person name="Zhao R."/>
            <person name="Feng M."/>
            <person name="Zhu Y."/>
            <person name="Feng Y."/>
            <person name="Jiang X."/>
            <person name="Zhu D."/>
            <person name="Xiang H."/>
            <person name="Feng X."/>
            <person name="Li S."/>
            <person name="Wang J."/>
            <person name="Zhang G."/>
            <person name="Kronforst M.R."/>
            <person name="Wang W."/>
        </authorList>
    </citation>
    <scope>NUCLEOTIDE SEQUENCE [LARGE SCALE GENOMIC DNA]</scope>
    <source>
        <strain evidence="2">Ya'a_city_454_Pm</strain>
        <tissue evidence="2">Whole body</tissue>
    </source>
</reference>